<dbReference type="SMART" id="SM00369">
    <property type="entry name" value="LRR_TYP"/>
    <property type="match status" value="29"/>
</dbReference>
<evidence type="ECO:0000256" key="2">
    <source>
        <dbReference type="ARBA" id="ARBA00022729"/>
    </source>
</evidence>
<keyword evidence="3" id="KW-0677">Repeat</keyword>
<proteinExistence type="predicted"/>
<dbReference type="PROSITE" id="PS51450">
    <property type="entry name" value="LRR"/>
    <property type="match status" value="9"/>
</dbReference>
<dbReference type="InterPro" id="IPR001611">
    <property type="entry name" value="Leu-rich_rpt"/>
</dbReference>
<feature type="chain" id="PRO_5047079613" evidence="4">
    <location>
        <begin position="23"/>
        <end position="1256"/>
    </location>
</feature>
<dbReference type="InterPro" id="IPR032675">
    <property type="entry name" value="LRR_dom_sf"/>
</dbReference>
<protein>
    <submittedName>
        <fullName evidence="7">Slit homolog 1 protein</fullName>
    </submittedName>
</protein>
<evidence type="ECO:0000313" key="7">
    <source>
        <dbReference type="RefSeq" id="XP_017771104.1"/>
    </source>
</evidence>
<dbReference type="Pfam" id="PF00560">
    <property type="entry name" value="LRR_1"/>
    <property type="match status" value="1"/>
</dbReference>
<dbReference type="PRINTS" id="PR00019">
    <property type="entry name" value="LEURICHRPT"/>
</dbReference>
<feature type="domain" description="LRRCT" evidence="5">
    <location>
        <begin position="1160"/>
        <end position="1227"/>
    </location>
</feature>
<evidence type="ECO:0000256" key="3">
    <source>
        <dbReference type="ARBA" id="ARBA00022737"/>
    </source>
</evidence>
<keyword evidence="2 4" id="KW-0732">Signal</keyword>
<dbReference type="RefSeq" id="XP_017771104.1">
    <property type="nucleotide sequence ID" value="XM_017915615.1"/>
</dbReference>
<sequence length="1256" mass="142602">MILWITGTALVLLSLCSKDTSGLQTSSCSFNSMCQCSPDQHDLDSRTISSITCLSVPFYKLPNLPEGGISQLEVVGSMMAAVESESLDGSQVHSLTLSNNRLQHVAERAFSSMSKTLSSLDLSYNQLDSVPFQAMKDLRNLQWLNLHGNEIHSIVGDWSHMKTNIVNLFLGENDIAEVPSEGGGEHSGKLHHGLRQFKSLIWLNLDGNRISRVHRHSLPMSLQTVSLSHNLIESFPIDVISTSPHLQWLYLRGNHIRSFPAEHTFPRKLWLEKIDLGENYLRTLPKLPFNNSVYIRDLNLAFNDIRTISSDSFNGLQCGRIIVSHNQLENVEPKAFNGIETTLEYLDFDHNNFIHVPHALSQLKSLKYLYLSSNSLTEIPPTIFESFCESLKAVSFSGNNLNKIPKEALVNCTKISHFNIAYNEIYEISEDDFTDWGYNIKSLIMGNNHITSLKPQIFAELSELRELSLSFNPLRYIDPEAFIGLDYLESLEMSFGIEIGELPYEIFKPIPNLQWLSIDNNNFFSLPEEAFDYLPELKYINLESNKLNGIHVNLLKSKIHTKLRDARFSNNEIGLIGSHTFHGLASLETVLLATNRIKGIARNGFSDLPNLQKLILSDNQISSISVHAFTNLPNLGKLDLQNNQLVEFSFKIFANISNPLHLNLSRNQIMRCDADNKILNIEILDLRYNSIDAIPKCFENISMLRKLYLDFNTITVLEQNTFMHLTSLEQLTLQQNDIRNINRRAFSGLQNLQTLDLSSNRITQLHNLLFSKMPRLRILNLSNNNINYLSKEIFSNTVLEMLDLSSNSFAVIPSLSLSEVGLTLRHLNIRFNNIEHIDSTTFPDIPYLQFLDLGNNKLTILPDNVFTSLGMLQKLDLSYNNIRANYKELFHYAQNLKELRLSHCGITTTPSLPLPNLVYLNLSNNNIDNMNRNTVQDLLRLKHLDLSNNKVVQIPSHLWNHLPHLKSLDLSNNPIKELVAETFQGLKNLQILNIQGLSKLQKFDAKALTHIKILHTLALQTWPKIENFKAQLCALLANANQIRILKLHVEDPILDDQLICISNRKIRQLEITGKNLKSVDRDAFQKFSKNPDLVLKITGTEIEELPAGLFANMYKISYLNIDLRNNMLSYLSPEIFYGNVTTWKNAGTTLISGGLTISHNPFKCGCHLAWLGHWLRRWMRESLQSHDAPVETSMRMNDLVKEATCTDSTKGVTIPIVQLPPEDMSCHASALSTAPNSNNISVIYIVCFLIFNFISR</sequence>
<dbReference type="InterPro" id="IPR003591">
    <property type="entry name" value="Leu-rich_rpt_typical-subtyp"/>
</dbReference>
<dbReference type="SUPFAM" id="SSF52058">
    <property type="entry name" value="L domain-like"/>
    <property type="match status" value="3"/>
</dbReference>
<dbReference type="Pfam" id="PF13855">
    <property type="entry name" value="LRR_8"/>
    <property type="match status" value="9"/>
</dbReference>
<dbReference type="Proteomes" id="UP000695000">
    <property type="component" value="Unplaced"/>
</dbReference>
<dbReference type="SMART" id="SM00082">
    <property type="entry name" value="LRRCT"/>
    <property type="match status" value="1"/>
</dbReference>
<evidence type="ECO:0000256" key="4">
    <source>
        <dbReference type="SAM" id="SignalP"/>
    </source>
</evidence>
<name>A0ABM1M954_NICVS</name>
<gene>
    <name evidence="7" type="primary">LOC108558635</name>
</gene>
<organism evidence="6 7">
    <name type="scientific">Nicrophorus vespilloides</name>
    <name type="common">Boreal carrion beetle</name>
    <dbReference type="NCBI Taxonomy" id="110193"/>
    <lineage>
        <taxon>Eukaryota</taxon>
        <taxon>Metazoa</taxon>
        <taxon>Ecdysozoa</taxon>
        <taxon>Arthropoda</taxon>
        <taxon>Hexapoda</taxon>
        <taxon>Insecta</taxon>
        <taxon>Pterygota</taxon>
        <taxon>Neoptera</taxon>
        <taxon>Endopterygota</taxon>
        <taxon>Coleoptera</taxon>
        <taxon>Polyphaga</taxon>
        <taxon>Staphyliniformia</taxon>
        <taxon>Silphidae</taxon>
        <taxon>Nicrophorinae</taxon>
        <taxon>Nicrophorus</taxon>
    </lineage>
</organism>
<keyword evidence="1" id="KW-0433">Leucine-rich repeat</keyword>
<dbReference type="Gene3D" id="3.80.10.10">
    <property type="entry name" value="Ribonuclease Inhibitor"/>
    <property type="match status" value="9"/>
</dbReference>
<evidence type="ECO:0000256" key="1">
    <source>
        <dbReference type="ARBA" id="ARBA00022614"/>
    </source>
</evidence>
<keyword evidence="6" id="KW-1185">Reference proteome</keyword>
<accession>A0ABM1M954</accession>
<dbReference type="PANTHER" id="PTHR45617">
    <property type="entry name" value="LEUCINE RICH REPEAT FAMILY PROTEIN"/>
    <property type="match status" value="1"/>
</dbReference>
<reference evidence="7" key="1">
    <citation type="submission" date="2025-08" db="UniProtKB">
        <authorList>
            <consortium name="RefSeq"/>
        </authorList>
    </citation>
    <scope>IDENTIFICATION</scope>
</reference>
<dbReference type="GeneID" id="108558635"/>
<dbReference type="SUPFAM" id="SSF52047">
    <property type="entry name" value="RNI-like"/>
    <property type="match status" value="1"/>
</dbReference>
<dbReference type="SMART" id="SM00365">
    <property type="entry name" value="LRR_SD22"/>
    <property type="match status" value="10"/>
</dbReference>
<dbReference type="SMART" id="SM00364">
    <property type="entry name" value="LRR_BAC"/>
    <property type="match status" value="12"/>
</dbReference>
<dbReference type="PANTHER" id="PTHR45617:SF181">
    <property type="entry name" value="LP04042P"/>
    <property type="match status" value="1"/>
</dbReference>
<dbReference type="InterPro" id="IPR000483">
    <property type="entry name" value="Cys-rich_flank_reg_C"/>
</dbReference>
<evidence type="ECO:0000259" key="5">
    <source>
        <dbReference type="SMART" id="SM00082"/>
    </source>
</evidence>
<feature type="signal peptide" evidence="4">
    <location>
        <begin position="1"/>
        <end position="22"/>
    </location>
</feature>
<evidence type="ECO:0000313" key="6">
    <source>
        <dbReference type="Proteomes" id="UP000695000"/>
    </source>
</evidence>